<organism evidence="1 2">
    <name type="scientific">Auxenochlorella protothecoides</name>
    <name type="common">Green microalga</name>
    <name type="synonym">Chlorella protothecoides</name>
    <dbReference type="NCBI Taxonomy" id="3075"/>
    <lineage>
        <taxon>Eukaryota</taxon>
        <taxon>Viridiplantae</taxon>
        <taxon>Chlorophyta</taxon>
        <taxon>core chlorophytes</taxon>
        <taxon>Trebouxiophyceae</taxon>
        <taxon>Chlorellales</taxon>
        <taxon>Chlorellaceae</taxon>
        <taxon>Auxenochlorella</taxon>
    </lineage>
</organism>
<accession>A0A087SBG2</accession>
<dbReference type="OrthoDB" id="509697at2759"/>
<reference evidence="1 2" key="1">
    <citation type="journal article" date="2014" name="BMC Genomics">
        <title>Oil accumulation mechanisms of the oleaginous microalga Chlorella protothecoides revealed through its genome, transcriptomes, and proteomes.</title>
        <authorList>
            <person name="Gao C."/>
            <person name="Wang Y."/>
            <person name="Shen Y."/>
            <person name="Yan D."/>
            <person name="He X."/>
            <person name="Dai J."/>
            <person name="Wu Q."/>
        </authorList>
    </citation>
    <scope>NUCLEOTIDE SEQUENCE [LARGE SCALE GENOMIC DNA]</scope>
    <source>
        <strain evidence="1 2">0710</strain>
    </source>
</reference>
<gene>
    <name evidence="1" type="ORF">F751_0815</name>
</gene>
<evidence type="ECO:0000313" key="1">
    <source>
        <dbReference type="EMBL" id="KFM23066.1"/>
    </source>
</evidence>
<dbReference type="AlphaFoldDB" id="A0A087SBG2"/>
<dbReference type="STRING" id="3075.A0A087SBG2"/>
<dbReference type="RefSeq" id="XP_011395936.1">
    <property type="nucleotide sequence ID" value="XM_011397634.1"/>
</dbReference>
<proteinExistence type="predicted"/>
<sequence>QVSPHRRGNRNSTKFIRFVPVAAQCSRCKRVFQQHQHPRKCEEEACPAFALRQMPK</sequence>
<name>A0A087SBG2_AUXPR</name>
<feature type="non-terminal residue" evidence="1">
    <location>
        <position position="1"/>
    </location>
</feature>
<protein>
    <submittedName>
        <fullName evidence="1">Uncharacterized protein</fullName>
    </submittedName>
</protein>
<evidence type="ECO:0000313" key="2">
    <source>
        <dbReference type="Proteomes" id="UP000028924"/>
    </source>
</evidence>
<dbReference type="GeneID" id="23612206"/>
<dbReference type="EMBL" id="KL662087">
    <property type="protein sequence ID" value="KFM23066.1"/>
    <property type="molecule type" value="Genomic_DNA"/>
</dbReference>
<dbReference type="Proteomes" id="UP000028924">
    <property type="component" value="Unassembled WGS sequence"/>
</dbReference>
<dbReference type="KEGG" id="apro:F751_0815"/>
<keyword evidence="2" id="KW-1185">Reference proteome</keyword>